<feature type="transmembrane region" description="Helical" evidence="6">
    <location>
        <begin position="201"/>
        <end position="229"/>
    </location>
</feature>
<dbReference type="PANTHER" id="PTHR21716">
    <property type="entry name" value="TRANSMEMBRANE PROTEIN"/>
    <property type="match status" value="1"/>
</dbReference>
<keyword evidence="8" id="KW-1185">Reference proteome</keyword>
<feature type="transmembrane region" description="Helical" evidence="6">
    <location>
        <begin position="261"/>
        <end position="279"/>
    </location>
</feature>
<comment type="subcellular location">
    <subcellularLocation>
        <location evidence="1">Membrane</location>
        <topology evidence="1">Multi-pass membrane protein</topology>
    </subcellularLocation>
</comment>
<dbReference type="GO" id="GO:0055085">
    <property type="term" value="P:transmembrane transport"/>
    <property type="evidence" value="ECO:0007669"/>
    <property type="project" value="TreeGrafter"/>
</dbReference>
<evidence type="ECO:0000256" key="6">
    <source>
        <dbReference type="SAM" id="Phobius"/>
    </source>
</evidence>
<dbReference type="RefSeq" id="WP_132971803.1">
    <property type="nucleotide sequence ID" value="NZ_SMFX01000001.1"/>
</dbReference>
<evidence type="ECO:0000313" key="7">
    <source>
        <dbReference type="EMBL" id="TCK17970.1"/>
    </source>
</evidence>
<comment type="caution">
    <text evidence="7">The sequence shown here is derived from an EMBL/GenBank/DDBJ whole genome shotgun (WGS) entry which is preliminary data.</text>
</comment>
<dbReference type="Pfam" id="PF01594">
    <property type="entry name" value="AI-2E_transport"/>
    <property type="match status" value="1"/>
</dbReference>
<comment type="similarity">
    <text evidence="2">Belongs to the autoinducer-2 exporter (AI-2E) (TC 2.A.86) family.</text>
</comment>
<accession>A0A4R1HCN3</accession>
<keyword evidence="5 6" id="KW-0472">Membrane</keyword>
<feature type="transmembrane region" description="Helical" evidence="6">
    <location>
        <begin position="235"/>
        <end position="254"/>
    </location>
</feature>
<feature type="transmembrane region" description="Helical" evidence="6">
    <location>
        <begin position="33"/>
        <end position="51"/>
    </location>
</feature>
<feature type="transmembrane region" description="Helical" evidence="6">
    <location>
        <begin position="299"/>
        <end position="325"/>
    </location>
</feature>
<name>A0A4R1HCN3_9GAMM</name>
<reference evidence="7 8" key="1">
    <citation type="submission" date="2019-03" db="EMBL/GenBank/DDBJ databases">
        <title>Genomic Encyclopedia of Type Strains, Phase IV (KMG-IV): sequencing the most valuable type-strain genomes for metagenomic binning, comparative biology and taxonomic classification.</title>
        <authorList>
            <person name="Goeker M."/>
        </authorList>
    </citation>
    <scope>NUCLEOTIDE SEQUENCE [LARGE SCALE GENOMIC DNA]</scope>
    <source>
        <strain evidence="7 8">DSM 19610</strain>
    </source>
</reference>
<gene>
    <name evidence="7" type="ORF">DFR30_1224</name>
</gene>
<feature type="transmembrane region" description="Helical" evidence="6">
    <location>
        <begin position="144"/>
        <end position="163"/>
    </location>
</feature>
<sequence>MSDINSQPTALRFVLGLAALVVIVAGMKTAQSIIVPFLLAAFISIISAPYLNWLNRKGMPMPLALLVIILVIVAAGVALAALLGTSLDAFSEALPSYQERLQDKVVELAQWLAAQGIDVSDRTFLSFFNPGSAMALVSGLLKGLGNVLTNAFLILLTVIFILMEASSFPVKLRTALRSPEHSLTESYTVLDNIKSYMSIKLLTSALTGFLVSVGLSVMGVDFAMLWGFFAFLLNFIPNIGSIIAAIPAVLLALLQFGAGGALGVAGLFLVVNIVIGSILEPRWMGNQLGLSPLIVFVSLVFWGWVFGPVGMFLSVPLTISVQIALASRDDTRWIAVLLGPGMTE</sequence>
<dbReference type="InterPro" id="IPR002549">
    <property type="entry name" value="AI-2E-like"/>
</dbReference>
<evidence type="ECO:0000256" key="3">
    <source>
        <dbReference type="ARBA" id="ARBA00022692"/>
    </source>
</evidence>
<protein>
    <submittedName>
        <fullName evidence="7">Putative PurR-regulated permease PerM</fullName>
    </submittedName>
</protein>
<evidence type="ECO:0000256" key="1">
    <source>
        <dbReference type="ARBA" id="ARBA00004141"/>
    </source>
</evidence>
<organism evidence="7 8">
    <name type="scientific">Thiogranum longum</name>
    <dbReference type="NCBI Taxonomy" id="1537524"/>
    <lineage>
        <taxon>Bacteria</taxon>
        <taxon>Pseudomonadati</taxon>
        <taxon>Pseudomonadota</taxon>
        <taxon>Gammaproteobacteria</taxon>
        <taxon>Chromatiales</taxon>
        <taxon>Ectothiorhodospiraceae</taxon>
        <taxon>Thiogranum</taxon>
    </lineage>
</organism>
<evidence type="ECO:0000256" key="5">
    <source>
        <dbReference type="ARBA" id="ARBA00023136"/>
    </source>
</evidence>
<dbReference type="GO" id="GO:0016020">
    <property type="term" value="C:membrane"/>
    <property type="evidence" value="ECO:0007669"/>
    <property type="project" value="UniProtKB-SubCell"/>
</dbReference>
<evidence type="ECO:0000256" key="4">
    <source>
        <dbReference type="ARBA" id="ARBA00022989"/>
    </source>
</evidence>
<dbReference type="PANTHER" id="PTHR21716:SF64">
    <property type="entry name" value="AI-2 TRANSPORT PROTEIN TQSA"/>
    <property type="match status" value="1"/>
</dbReference>
<evidence type="ECO:0000256" key="2">
    <source>
        <dbReference type="ARBA" id="ARBA00009773"/>
    </source>
</evidence>
<keyword evidence="4 6" id="KW-1133">Transmembrane helix</keyword>
<dbReference type="AlphaFoldDB" id="A0A4R1HCN3"/>
<dbReference type="Proteomes" id="UP000295707">
    <property type="component" value="Unassembled WGS sequence"/>
</dbReference>
<evidence type="ECO:0000313" key="8">
    <source>
        <dbReference type="Proteomes" id="UP000295707"/>
    </source>
</evidence>
<feature type="transmembrane region" description="Helical" evidence="6">
    <location>
        <begin position="63"/>
        <end position="84"/>
    </location>
</feature>
<dbReference type="EMBL" id="SMFX01000001">
    <property type="protein sequence ID" value="TCK17970.1"/>
    <property type="molecule type" value="Genomic_DNA"/>
</dbReference>
<proteinExistence type="inferred from homology"/>
<feature type="transmembrane region" description="Helical" evidence="6">
    <location>
        <begin position="9"/>
        <end position="27"/>
    </location>
</feature>
<dbReference type="OrthoDB" id="9799225at2"/>
<keyword evidence="3 6" id="KW-0812">Transmembrane</keyword>